<dbReference type="PATRIC" id="fig|649747.3.peg.4253"/>
<dbReference type="GO" id="GO:0004222">
    <property type="term" value="F:metalloendopeptidase activity"/>
    <property type="evidence" value="ECO:0007669"/>
    <property type="project" value="TreeGrafter"/>
</dbReference>
<accession>U1Y524</accession>
<evidence type="ECO:0000313" key="3">
    <source>
        <dbReference type="EMBL" id="ERI07252.1"/>
    </source>
</evidence>
<dbReference type="SUPFAM" id="SSF51261">
    <property type="entry name" value="Duplicated hybrid motif"/>
    <property type="match status" value="1"/>
</dbReference>
<dbReference type="eggNOG" id="COG0739">
    <property type="taxonomic scope" value="Bacteria"/>
</dbReference>
<evidence type="ECO:0000256" key="1">
    <source>
        <dbReference type="SAM" id="SignalP"/>
    </source>
</evidence>
<feature type="signal peptide" evidence="1">
    <location>
        <begin position="1"/>
        <end position="25"/>
    </location>
</feature>
<dbReference type="EMBL" id="AWSJ01000287">
    <property type="protein sequence ID" value="ERI07252.1"/>
    <property type="molecule type" value="Genomic_DNA"/>
</dbReference>
<dbReference type="InterPro" id="IPR050570">
    <property type="entry name" value="Cell_wall_metabolism_enzyme"/>
</dbReference>
<dbReference type="InterPro" id="IPR016047">
    <property type="entry name" value="M23ase_b-sheet_dom"/>
</dbReference>
<reference evidence="3 4" key="1">
    <citation type="submission" date="2013-08" db="EMBL/GenBank/DDBJ databases">
        <authorList>
            <person name="Weinstock G."/>
            <person name="Sodergren E."/>
            <person name="Wylie T."/>
            <person name="Fulton L."/>
            <person name="Fulton R."/>
            <person name="Fronick C."/>
            <person name="O'Laughlin M."/>
            <person name="Godfrey J."/>
            <person name="Miner T."/>
            <person name="Herter B."/>
            <person name="Appelbaum E."/>
            <person name="Cordes M."/>
            <person name="Lek S."/>
            <person name="Wollam A."/>
            <person name="Pepin K.H."/>
            <person name="Palsikar V.B."/>
            <person name="Mitreva M."/>
            <person name="Wilson R.K."/>
        </authorList>
    </citation>
    <scope>NUCLEOTIDE SEQUENCE [LARGE SCALE GENOMIC DNA]</scope>
    <source>
        <strain evidence="3 4">ATCC 12856</strain>
    </source>
</reference>
<keyword evidence="1" id="KW-0732">Signal</keyword>
<sequence length="381" mass="42484">MNMKKVKMALACLSLSLAFAGPAAAEENSHNPVQSLNVSKGYGWYQHPNGYMKFHQGIDVPGKLGEPIYAYASGKVVFASEVPGYGTLIKIEHQNGVETWYGHAKGLLVQIGKEVRAGEHIADMGTKGTSTGPHLHFEVRVNGKSVDPGPYISQGKASEEQISDLQLEHSIKELKNIIDEPSTKEAVIAPFILQEKRSLDSVREEARKNAEWAKMQAKPAIEGPLSNVRIQTLEYRPPEGEMELLELAGYRYPVNFNDKNYTFNLLNSLKIMSYLPIYKEAGAEFDIPWTYIAAIHGAETRFGQLKNKENQTEHFNFTPEAWRVYGMGGDPGNVQDGARACAFFLKEHGFLKDKDKALLAYHHSETYVKTIHDLASRLSSK</sequence>
<dbReference type="PANTHER" id="PTHR21666">
    <property type="entry name" value="PEPTIDASE-RELATED"/>
    <property type="match status" value="1"/>
</dbReference>
<proteinExistence type="predicted"/>
<protein>
    <submittedName>
        <fullName evidence="3">Peptidase, M23 family</fullName>
    </submittedName>
</protein>
<dbReference type="HOGENOM" id="CLU_724897_0_0_9"/>
<gene>
    <name evidence="3" type="ORF">HMPREF0083_04723</name>
</gene>
<dbReference type="Proteomes" id="UP000016511">
    <property type="component" value="Unassembled WGS sequence"/>
</dbReference>
<dbReference type="AlphaFoldDB" id="U1Y524"/>
<feature type="domain" description="M23ase beta-sheet core" evidence="2">
    <location>
        <begin position="53"/>
        <end position="148"/>
    </location>
</feature>
<organism evidence="3 4">
    <name type="scientific">Aneurinibacillus aneurinilyticus ATCC 12856</name>
    <dbReference type="NCBI Taxonomy" id="649747"/>
    <lineage>
        <taxon>Bacteria</taxon>
        <taxon>Bacillati</taxon>
        <taxon>Bacillota</taxon>
        <taxon>Bacilli</taxon>
        <taxon>Bacillales</taxon>
        <taxon>Paenibacillaceae</taxon>
        <taxon>Aneurinibacillus group</taxon>
        <taxon>Aneurinibacillus</taxon>
    </lineage>
</organism>
<keyword evidence="4" id="KW-1185">Reference proteome</keyword>
<dbReference type="InterPro" id="IPR023346">
    <property type="entry name" value="Lysozyme-like_dom_sf"/>
</dbReference>
<dbReference type="InterPro" id="IPR011055">
    <property type="entry name" value="Dup_hybrid_motif"/>
</dbReference>
<dbReference type="SUPFAM" id="SSF53955">
    <property type="entry name" value="Lysozyme-like"/>
    <property type="match status" value="1"/>
</dbReference>
<comment type="caution">
    <text evidence="3">The sequence shown here is derived from an EMBL/GenBank/DDBJ whole genome shotgun (WGS) entry which is preliminary data.</text>
</comment>
<dbReference type="Gene3D" id="1.10.530.10">
    <property type="match status" value="1"/>
</dbReference>
<dbReference type="STRING" id="649747.HMPREF0083_04723"/>
<dbReference type="Pfam" id="PF01551">
    <property type="entry name" value="Peptidase_M23"/>
    <property type="match status" value="1"/>
</dbReference>
<evidence type="ECO:0000313" key="4">
    <source>
        <dbReference type="Proteomes" id="UP000016511"/>
    </source>
</evidence>
<dbReference type="CDD" id="cd12797">
    <property type="entry name" value="M23_peptidase"/>
    <property type="match status" value="1"/>
</dbReference>
<evidence type="ECO:0000259" key="2">
    <source>
        <dbReference type="Pfam" id="PF01551"/>
    </source>
</evidence>
<dbReference type="Gene3D" id="2.70.70.10">
    <property type="entry name" value="Glucose Permease (Domain IIA)"/>
    <property type="match status" value="1"/>
</dbReference>
<dbReference type="PANTHER" id="PTHR21666:SF270">
    <property type="entry name" value="MUREIN HYDROLASE ACTIVATOR ENVC"/>
    <property type="match status" value="1"/>
</dbReference>
<feature type="chain" id="PRO_5004620782" evidence="1">
    <location>
        <begin position="26"/>
        <end position="381"/>
    </location>
</feature>
<name>U1Y524_ANEAE</name>